<protein>
    <recommendedName>
        <fullName evidence="3">Outer membrane protein beta-barrel domain-containing protein</fullName>
    </recommendedName>
</protein>
<keyword evidence="5" id="KW-1185">Reference proteome</keyword>
<dbReference type="HOGENOM" id="CLU_1218240_0_0_0"/>
<evidence type="ECO:0000256" key="2">
    <source>
        <dbReference type="SAM" id="SignalP"/>
    </source>
</evidence>
<evidence type="ECO:0000256" key="1">
    <source>
        <dbReference type="ARBA" id="ARBA00022729"/>
    </source>
</evidence>
<dbReference type="KEGG" id="emi:Emin_0915"/>
<feature type="signal peptide" evidence="2">
    <location>
        <begin position="1"/>
        <end position="31"/>
    </location>
</feature>
<dbReference type="Proteomes" id="UP000001029">
    <property type="component" value="Chromosome"/>
</dbReference>
<keyword evidence="1 2" id="KW-0732">Signal</keyword>
<dbReference type="InterPro" id="IPR011250">
    <property type="entry name" value="OMP/PagP_B-barrel"/>
</dbReference>
<gene>
    <name evidence="4" type="ordered locus">Emin_0915</name>
</gene>
<name>B2KD72_ELUMP</name>
<dbReference type="Pfam" id="PF13505">
    <property type="entry name" value="OMP_b-brl"/>
    <property type="match status" value="1"/>
</dbReference>
<evidence type="ECO:0000313" key="5">
    <source>
        <dbReference type="Proteomes" id="UP000001029"/>
    </source>
</evidence>
<dbReference type="SUPFAM" id="SSF56925">
    <property type="entry name" value="OMPA-like"/>
    <property type="match status" value="1"/>
</dbReference>
<dbReference type="InterPro" id="IPR027385">
    <property type="entry name" value="Beta-barrel_OMP"/>
</dbReference>
<dbReference type="Gene3D" id="2.40.160.20">
    <property type="match status" value="1"/>
</dbReference>
<dbReference type="OrthoDB" id="9807574at2"/>
<evidence type="ECO:0000259" key="3">
    <source>
        <dbReference type="Pfam" id="PF13505"/>
    </source>
</evidence>
<sequence length="227" mass="25979">MQNTFVWEQVLIMKRLVLLLFAFTLATTVTAAENQKGDIHVGILISTAYPFLGTWGGEYYVNNYTQGIRHDAKLGKWSVGSDFEVIYFLDPHWAVGLKTGHNEFFQRVASGVDERVGTDIFNIMFLTKYYFNPKGKIKYYMPVSLGVAFIEANINLDRKEEFNDIGFAAKIGLGAEYDLTERWGTGVELKYNHNTFNTRETTLSGDIVKLYPRANYFSFGVSLFYKF</sequence>
<dbReference type="EMBL" id="CP001055">
    <property type="protein sequence ID" value="ACC98468.1"/>
    <property type="molecule type" value="Genomic_DNA"/>
</dbReference>
<organism evidence="4 5">
    <name type="scientific">Elusimicrobium minutum (strain Pei191)</name>
    <dbReference type="NCBI Taxonomy" id="445932"/>
    <lineage>
        <taxon>Bacteria</taxon>
        <taxon>Pseudomonadati</taxon>
        <taxon>Elusimicrobiota</taxon>
        <taxon>Elusimicrobia</taxon>
        <taxon>Elusimicrobiales</taxon>
        <taxon>Elusimicrobiaceae</taxon>
        <taxon>Elusimicrobium</taxon>
    </lineage>
</organism>
<evidence type="ECO:0000313" key="4">
    <source>
        <dbReference type="EMBL" id="ACC98468.1"/>
    </source>
</evidence>
<feature type="domain" description="Outer membrane protein beta-barrel" evidence="3">
    <location>
        <begin position="23"/>
        <end position="222"/>
    </location>
</feature>
<dbReference type="AlphaFoldDB" id="B2KD72"/>
<accession>B2KD72</accession>
<proteinExistence type="predicted"/>
<feature type="chain" id="PRO_5002778364" description="Outer membrane protein beta-barrel domain-containing protein" evidence="2">
    <location>
        <begin position="32"/>
        <end position="227"/>
    </location>
</feature>
<dbReference type="RefSeq" id="WP_012415083.1">
    <property type="nucleotide sequence ID" value="NC_010644.1"/>
</dbReference>
<reference evidence="4 5" key="1">
    <citation type="journal article" date="2009" name="Appl. Environ. Microbiol.">
        <title>Genomic analysis of 'Elusimicrobium minutum,' the first cultivated representative of the phylum 'Elusimicrobia' (formerly termite group 1).</title>
        <authorList>
            <person name="Herlemann D.P.R."/>
            <person name="Geissinger O."/>
            <person name="Ikeda-Ohtsubo W."/>
            <person name="Kunin V."/>
            <person name="Sun H."/>
            <person name="Lapidus A."/>
            <person name="Hugenholtz P."/>
            <person name="Brune A."/>
        </authorList>
    </citation>
    <scope>NUCLEOTIDE SEQUENCE [LARGE SCALE GENOMIC DNA]</scope>
    <source>
        <strain evidence="4 5">Pei191</strain>
    </source>
</reference>